<comment type="caution">
    <text evidence="3">The sequence shown here is derived from an EMBL/GenBank/DDBJ whole genome shotgun (WGS) entry which is preliminary data.</text>
</comment>
<dbReference type="GO" id="GO:0022857">
    <property type="term" value="F:transmembrane transporter activity"/>
    <property type="evidence" value="ECO:0007669"/>
    <property type="project" value="InterPro"/>
</dbReference>
<keyword evidence="1" id="KW-0732">Signal</keyword>
<evidence type="ECO:0000256" key="1">
    <source>
        <dbReference type="SAM" id="SignalP"/>
    </source>
</evidence>
<dbReference type="EMBL" id="LSTQ01000022">
    <property type="protein sequence ID" value="OAH27242.1"/>
    <property type="molecule type" value="Genomic_DNA"/>
</dbReference>
<feature type="signal peptide" evidence="1">
    <location>
        <begin position="1"/>
        <end position="24"/>
    </location>
</feature>
<dbReference type="CDD" id="cd13611">
    <property type="entry name" value="PBP2_YehZ"/>
    <property type="match status" value="1"/>
</dbReference>
<feature type="chain" id="PRO_5038966009" evidence="1">
    <location>
        <begin position="25"/>
        <end position="318"/>
    </location>
</feature>
<organism evidence="3 4">
    <name type="scientific">Corynebacterium stationis</name>
    <dbReference type="NCBI Taxonomy" id="1705"/>
    <lineage>
        <taxon>Bacteria</taxon>
        <taxon>Bacillati</taxon>
        <taxon>Actinomycetota</taxon>
        <taxon>Actinomycetes</taxon>
        <taxon>Mycobacteriales</taxon>
        <taxon>Corynebacteriaceae</taxon>
        <taxon>Corynebacterium</taxon>
    </lineage>
</organism>
<gene>
    <name evidence="3" type="ORF">AYJ05_05070</name>
</gene>
<dbReference type="AlphaFoldDB" id="A0A177IEK6"/>
<dbReference type="Gene3D" id="3.40.190.10">
    <property type="entry name" value="Periplasmic binding protein-like II"/>
    <property type="match status" value="1"/>
</dbReference>
<dbReference type="GO" id="GO:0043190">
    <property type="term" value="C:ATP-binding cassette (ABC) transporter complex"/>
    <property type="evidence" value="ECO:0007669"/>
    <property type="project" value="InterPro"/>
</dbReference>
<sequence length="318" mass="34453">MKKVIATLTAASTLFLASCGLGTAGGLIPSGELQGDLADIDLEGAAIGVGSKNFTEQIILGKIAAILLESAGANARDLTNVPGSTSARQALVSGDLDMMFEYTGTAWITYMGNADPIPNEQKQYEAVREADAANDIEWLPVYPLNNTYALASNQEVANEYGLETLHDIANIPMEEQTICTDAEFRARNDGLFPLLKEYGLEEPPHDNIMEMDVGAVYAAVANGDCSLGVVFTTDGRIPALDLNVLEDPEAFFPKYNLAMTVRSEVLEEHPEIEELFAPLADILTNERMQELNARVDIDGEDYADVAYDFLVEEGFLAE</sequence>
<evidence type="ECO:0000259" key="2">
    <source>
        <dbReference type="Pfam" id="PF04069"/>
    </source>
</evidence>
<evidence type="ECO:0000313" key="4">
    <source>
        <dbReference type="Proteomes" id="UP000076947"/>
    </source>
</evidence>
<dbReference type="OrthoDB" id="9781705at2"/>
<dbReference type="RefSeq" id="WP_066839799.1">
    <property type="nucleotide sequence ID" value="NZ_LSTQ01000022.1"/>
</dbReference>
<accession>A0A177IEK6</accession>
<dbReference type="Gene3D" id="3.40.190.120">
    <property type="entry name" value="Osmoprotection protein (prox), domain 2"/>
    <property type="match status" value="1"/>
</dbReference>
<proteinExistence type="predicted"/>
<dbReference type="SUPFAM" id="SSF53850">
    <property type="entry name" value="Periplasmic binding protein-like II"/>
    <property type="match status" value="1"/>
</dbReference>
<reference evidence="4" key="1">
    <citation type="submission" date="2016-02" db="EMBL/GenBank/DDBJ databases">
        <authorList>
            <person name="Kaur G."/>
            <person name="Nair G.R."/>
            <person name="Mayilraj S."/>
        </authorList>
    </citation>
    <scope>NUCLEOTIDE SEQUENCE [LARGE SCALE GENOMIC DNA]</scope>
    <source>
        <strain evidence="4">GA-15</strain>
    </source>
</reference>
<name>A0A177IEK6_9CORY</name>
<keyword evidence="4" id="KW-1185">Reference proteome</keyword>
<dbReference type="InterPro" id="IPR007210">
    <property type="entry name" value="ABC_Gly_betaine_transp_sub-bd"/>
</dbReference>
<dbReference type="PROSITE" id="PS51257">
    <property type="entry name" value="PROKAR_LIPOPROTEIN"/>
    <property type="match status" value="1"/>
</dbReference>
<protein>
    <submittedName>
        <fullName evidence="3">Glycine/betaine ABC transporter substrate-binding protein</fullName>
    </submittedName>
</protein>
<evidence type="ECO:0000313" key="3">
    <source>
        <dbReference type="EMBL" id="OAH27242.1"/>
    </source>
</evidence>
<dbReference type="Pfam" id="PF04069">
    <property type="entry name" value="OpuAC"/>
    <property type="match status" value="1"/>
</dbReference>
<feature type="domain" description="ABC-type glycine betaine transport system substrate-binding" evidence="2">
    <location>
        <begin position="47"/>
        <end position="310"/>
    </location>
</feature>
<dbReference type="Proteomes" id="UP000076947">
    <property type="component" value="Unassembled WGS sequence"/>
</dbReference>